<feature type="transmembrane region" description="Helical" evidence="1">
    <location>
        <begin position="341"/>
        <end position="366"/>
    </location>
</feature>
<keyword evidence="1" id="KW-1133">Transmembrane helix</keyword>
<organism evidence="3 4">
    <name type="scientific">Naegleria lovaniensis</name>
    <name type="common">Amoeba</name>
    <dbReference type="NCBI Taxonomy" id="51637"/>
    <lineage>
        <taxon>Eukaryota</taxon>
        <taxon>Discoba</taxon>
        <taxon>Heterolobosea</taxon>
        <taxon>Tetramitia</taxon>
        <taxon>Eutetramitia</taxon>
        <taxon>Vahlkampfiidae</taxon>
        <taxon>Naegleria</taxon>
    </lineage>
</organism>
<reference evidence="3 4" key="1">
    <citation type="journal article" date="2018" name="BMC Genomics">
        <title>The genome of Naegleria lovaniensis, the basis for a comparative approach to unravel pathogenicity factors of the human pathogenic amoeba N. fowleri.</title>
        <authorList>
            <person name="Liechti N."/>
            <person name="Schurch N."/>
            <person name="Bruggmann R."/>
            <person name="Wittwer M."/>
        </authorList>
    </citation>
    <scope>NUCLEOTIDE SEQUENCE [LARGE SCALE GENOMIC DNA]</scope>
    <source>
        <strain evidence="3 4">ATCC 30569</strain>
    </source>
</reference>
<feature type="transmembrane region" description="Helical" evidence="1">
    <location>
        <begin position="395"/>
        <end position="417"/>
    </location>
</feature>
<evidence type="ECO:0000313" key="3">
    <source>
        <dbReference type="EMBL" id="KAG2388942.1"/>
    </source>
</evidence>
<dbReference type="Gene3D" id="3.40.710.10">
    <property type="entry name" value="DD-peptidase/beta-lactamase superfamily"/>
    <property type="match status" value="1"/>
</dbReference>
<accession>A0AA88GU55</accession>
<dbReference type="InterPro" id="IPR012338">
    <property type="entry name" value="Beta-lactam/transpept-like"/>
</dbReference>
<keyword evidence="1" id="KW-0472">Membrane</keyword>
<comment type="caution">
    <text evidence="3">The sequence shown here is derived from an EMBL/GenBank/DDBJ whole genome shotgun (WGS) entry which is preliminary data.</text>
</comment>
<name>A0AA88GU55_NAELO</name>
<proteinExistence type="predicted"/>
<keyword evidence="4" id="KW-1185">Reference proteome</keyword>
<dbReference type="Pfam" id="PF00144">
    <property type="entry name" value="Beta-lactamase"/>
    <property type="match status" value="1"/>
</dbReference>
<dbReference type="PANTHER" id="PTHR46825:SF12">
    <property type="entry name" value="PENICILLIN-BINDING PROTEIN 4"/>
    <property type="match status" value="1"/>
</dbReference>
<dbReference type="SUPFAM" id="SSF56601">
    <property type="entry name" value="beta-lactamase/transpeptidase-like"/>
    <property type="match status" value="1"/>
</dbReference>
<feature type="transmembrane region" description="Helical" evidence="1">
    <location>
        <begin position="442"/>
        <end position="464"/>
    </location>
</feature>
<keyword evidence="1" id="KW-0812">Transmembrane</keyword>
<sequence length="488" mass="55154">MSSNLPGVAIAIISESQVQYMKTFGFSGRAVFDENTLFKVGSLSKTFTAWGVMTLVQKGLIQLDDPIQKHMHSYTLPPPYNPGWSNEGVTIRRLLAHTSGIISLGIMPYNPVEGVPLPTTSQLLKKDNVRLVIDPNKEIFMYSSHGYILLQMMIEDVTNQSFGDYVQEQVLKPLGMNVATYKFETDVNDPNSNYSVGYTVYRAPMPLFVPLERGSGGIYLPIVDAVKMPLTFMRKEQTILNESLIQEMLTPVSVVRENPFRNLSVGLGLWMTQNREGPVSYYHGGDIHGFKAHYEWTLNGSGIVILTNCQQGGNFYTHILCYWSRMIWQTRDVCTAENNDLWIGLGIVLSLISLFVWFGVSLFVLIPRINCLELSLPLLDGSLSSKKRCICVTGYTIRAVIALFLLLLYIVLMVVLYSDSVMLQLIGAPYWVLAYMAVEYTFPYFTLGLTWLFMSGIFISLFIYSKKRSHEIVADYQKSETSQELREP</sequence>
<dbReference type="InterPro" id="IPR001466">
    <property type="entry name" value="Beta-lactam-related"/>
</dbReference>
<evidence type="ECO:0000256" key="1">
    <source>
        <dbReference type="SAM" id="Phobius"/>
    </source>
</evidence>
<dbReference type="Proteomes" id="UP000816034">
    <property type="component" value="Unassembled WGS sequence"/>
</dbReference>
<protein>
    <recommendedName>
        <fullName evidence="2">Beta-lactamase-related domain-containing protein</fullName>
    </recommendedName>
</protein>
<gene>
    <name evidence="3" type="ORF">C9374_014342</name>
</gene>
<evidence type="ECO:0000313" key="4">
    <source>
        <dbReference type="Proteomes" id="UP000816034"/>
    </source>
</evidence>
<dbReference type="AlphaFoldDB" id="A0AA88GU55"/>
<dbReference type="EMBL" id="PYSW02000008">
    <property type="protein sequence ID" value="KAG2388942.1"/>
    <property type="molecule type" value="Genomic_DNA"/>
</dbReference>
<dbReference type="InterPro" id="IPR050491">
    <property type="entry name" value="AmpC-like"/>
</dbReference>
<dbReference type="GeneID" id="68106795"/>
<evidence type="ECO:0000259" key="2">
    <source>
        <dbReference type="Pfam" id="PF00144"/>
    </source>
</evidence>
<feature type="domain" description="Beta-lactamase-related" evidence="2">
    <location>
        <begin position="4"/>
        <end position="311"/>
    </location>
</feature>
<dbReference type="PANTHER" id="PTHR46825">
    <property type="entry name" value="D-ALANYL-D-ALANINE-CARBOXYPEPTIDASE/ENDOPEPTIDASE AMPH"/>
    <property type="match status" value="1"/>
</dbReference>
<dbReference type="RefSeq" id="XP_044552934.1">
    <property type="nucleotide sequence ID" value="XM_044690319.1"/>
</dbReference>